<accession>A0AA36G6Y9</accession>
<evidence type="ECO:0000256" key="2">
    <source>
        <dbReference type="ARBA" id="ARBA00022692"/>
    </source>
</evidence>
<dbReference type="GO" id="GO:0005254">
    <property type="term" value="F:chloride channel activity"/>
    <property type="evidence" value="ECO:0007669"/>
    <property type="project" value="UniProtKB-KW"/>
</dbReference>
<dbReference type="Pfam" id="PF01062">
    <property type="entry name" value="Bestrophin"/>
    <property type="match status" value="1"/>
</dbReference>
<comment type="similarity">
    <text evidence="5 6">Belongs to the anion channel-forming bestrophin (TC 1.A.46) family. Calcium-sensitive chloride channel subfamily.</text>
</comment>
<proteinExistence type="inferred from homology"/>
<comment type="function">
    <text evidence="6">Forms chloride channels.</text>
</comment>
<dbReference type="Proteomes" id="UP001177023">
    <property type="component" value="Unassembled WGS sequence"/>
</dbReference>
<evidence type="ECO:0000313" key="8">
    <source>
        <dbReference type="EMBL" id="CAJ0581629.1"/>
    </source>
</evidence>
<comment type="subcellular location">
    <subcellularLocation>
        <location evidence="6">Cell membrane</location>
        <topology evidence="6">Multi-pass membrane protein</topology>
    </subcellularLocation>
    <subcellularLocation>
        <location evidence="1">Membrane</location>
        <topology evidence="1">Multi-pass membrane protein</topology>
    </subcellularLocation>
</comment>
<keyword evidence="4 6" id="KW-0472">Membrane</keyword>
<keyword evidence="6" id="KW-0813">Transport</keyword>
<keyword evidence="9" id="KW-1185">Reference proteome</keyword>
<dbReference type="AlphaFoldDB" id="A0AA36G6Y9"/>
<keyword evidence="2 6" id="KW-0812">Transmembrane</keyword>
<dbReference type="InterPro" id="IPR000615">
    <property type="entry name" value="Bestrophin"/>
</dbReference>
<reference evidence="8" key="1">
    <citation type="submission" date="2023-06" db="EMBL/GenBank/DDBJ databases">
        <authorList>
            <person name="Delattre M."/>
        </authorList>
    </citation>
    <scope>NUCLEOTIDE SEQUENCE</scope>
    <source>
        <strain evidence="8">AF72</strain>
    </source>
</reference>
<keyword evidence="6" id="KW-1003">Cell membrane</keyword>
<dbReference type="InterPro" id="IPR021134">
    <property type="entry name" value="Bestrophin-like"/>
</dbReference>
<sequence length="583" mass="67592">MTVAYAADVASAKFGIFPRLIFRWRGSIWKAVYMELILWCVGYISISLLYRFAFTPEQQSVFERVVAFFREHKDFLPLTFMLRFYVSIVVARWWAMYCDSGWIDYAALHIRNYIPGNDEETIMARRNIVRHLLFAQVIIYRDISVLVRKRFPTMGTLVAAGYITNDELAGFEAIDTQHSKYFVPIHWAMSIVARLRAEGRIASDITQDSIYQEFMKWRRSLGTLLMHDSTPVPLLYTQVVCIVVRLYFVLALCSSQFLLHEIDDQHFVEYIDIGIPVHTIFSFVFYMGWLKVAEALLNPFGSDDDDFESNYLLDRNMETAYQIVSGDLYEPPIIKDIHWGQSRIDPLYNISVDLDSPYGDVHPSQWDVPPPTSPVCMAPKISSCRFSNAFADSFQSRNFCEQIELDDKNEVPVFVDHRMSVVSTPELGFRRRKFSVKPVEFSLGNSPPLEKRKSFFSKMRKTSHPTPVWPAEDRNVVSANNLRRMSHDPKLDMTIGQPLGLRASAGNVNFGQTFPPNTPKNSLKPPMEESNTRLESLTEEDEQATKTQKELLQMLREAQRRELEEEAEEKEEEERKRRQMQNP</sequence>
<feature type="transmembrane region" description="Helical" evidence="6">
    <location>
        <begin position="235"/>
        <end position="258"/>
    </location>
</feature>
<keyword evidence="6" id="KW-0406">Ion transport</keyword>
<evidence type="ECO:0000256" key="5">
    <source>
        <dbReference type="ARBA" id="ARBA00034769"/>
    </source>
</evidence>
<keyword evidence="6" id="KW-0869">Chloride channel</keyword>
<comment type="caution">
    <text evidence="8">The sequence shown here is derived from an EMBL/GenBank/DDBJ whole genome shotgun (WGS) entry which is preliminary data.</text>
</comment>
<evidence type="ECO:0000256" key="1">
    <source>
        <dbReference type="ARBA" id="ARBA00004141"/>
    </source>
</evidence>
<feature type="compositionally biased region" description="Polar residues" evidence="7">
    <location>
        <begin position="507"/>
        <end position="521"/>
    </location>
</feature>
<name>A0AA36G6Y9_9BILA</name>
<evidence type="ECO:0000256" key="3">
    <source>
        <dbReference type="ARBA" id="ARBA00022989"/>
    </source>
</evidence>
<evidence type="ECO:0000256" key="7">
    <source>
        <dbReference type="SAM" id="MobiDB-lite"/>
    </source>
</evidence>
<evidence type="ECO:0000313" key="9">
    <source>
        <dbReference type="Proteomes" id="UP001177023"/>
    </source>
</evidence>
<feature type="non-terminal residue" evidence="8">
    <location>
        <position position="583"/>
    </location>
</feature>
<dbReference type="EMBL" id="CATQJA010002663">
    <property type="protein sequence ID" value="CAJ0581629.1"/>
    <property type="molecule type" value="Genomic_DNA"/>
</dbReference>
<protein>
    <recommendedName>
        <fullName evidence="6">Bestrophin homolog</fullName>
    </recommendedName>
</protein>
<evidence type="ECO:0000256" key="6">
    <source>
        <dbReference type="RuleBase" id="RU363126"/>
    </source>
</evidence>
<keyword evidence="6" id="KW-0407">Ion channel</keyword>
<feature type="transmembrane region" description="Helical" evidence="6">
    <location>
        <begin position="36"/>
        <end position="54"/>
    </location>
</feature>
<feature type="transmembrane region" description="Helical" evidence="6">
    <location>
        <begin position="270"/>
        <end position="289"/>
    </location>
</feature>
<feature type="transmembrane region" description="Helical" evidence="6">
    <location>
        <begin position="75"/>
        <end position="95"/>
    </location>
</feature>
<dbReference type="PANTHER" id="PTHR10736:SF0">
    <property type="entry name" value="BESTROPHIN HOMOLOG"/>
    <property type="match status" value="1"/>
</dbReference>
<evidence type="ECO:0000256" key="4">
    <source>
        <dbReference type="ARBA" id="ARBA00023136"/>
    </source>
</evidence>
<dbReference type="PANTHER" id="PTHR10736">
    <property type="entry name" value="BESTROPHIN"/>
    <property type="match status" value="1"/>
</dbReference>
<keyword evidence="3 6" id="KW-1133">Transmembrane helix</keyword>
<organism evidence="8 9">
    <name type="scientific">Mesorhabditis spiculigera</name>
    <dbReference type="NCBI Taxonomy" id="96644"/>
    <lineage>
        <taxon>Eukaryota</taxon>
        <taxon>Metazoa</taxon>
        <taxon>Ecdysozoa</taxon>
        <taxon>Nematoda</taxon>
        <taxon>Chromadorea</taxon>
        <taxon>Rhabditida</taxon>
        <taxon>Rhabditina</taxon>
        <taxon>Rhabditomorpha</taxon>
        <taxon>Rhabditoidea</taxon>
        <taxon>Rhabditidae</taxon>
        <taxon>Mesorhabditinae</taxon>
        <taxon>Mesorhabditis</taxon>
    </lineage>
</organism>
<gene>
    <name evidence="8" type="ORF">MSPICULIGERA_LOCUS19784</name>
</gene>
<dbReference type="GO" id="GO:0005886">
    <property type="term" value="C:plasma membrane"/>
    <property type="evidence" value="ECO:0007669"/>
    <property type="project" value="UniProtKB-SubCell"/>
</dbReference>
<dbReference type="GO" id="GO:0034707">
    <property type="term" value="C:chloride channel complex"/>
    <property type="evidence" value="ECO:0007669"/>
    <property type="project" value="UniProtKB-KW"/>
</dbReference>
<keyword evidence="6" id="KW-0868">Chloride</keyword>
<feature type="region of interest" description="Disordered" evidence="7">
    <location>
        <begin position="507"/>
        <end position="583"/>
    </location>
</feature>